<dbReference type="InterPro" id="IPR036873">
    <property type="entry name" value="Rhodanese-like_dom_sf"/>
</dbReference>
<dbReference type="EMBL" id="JAFHKK010000010">
    <property type="protein sequence ID" value="MBN2964300.1"/>
    <property type="molecule type" value="Genomic_DNA"/>
</dbReference>
<evidence type="ECO:0000313" key="3">
    <source>
        <dbReference type="EMBL" id="MBN2964300.1"/>
    </source>
</evidence>
<dbReference type="Pfam" id="PF00581">
    <property type="entry name" value="Rhodanese"/>
    <property type="match status" value="1"/>
</dbReference>
<reference evidence="3" key="2">
    <citation type="submission" date="2021-02" db="EMBL/GenBank/DDBJ databases">
        <authorList>
            <person name="Merkel A.Y."/>
        </authorList>
    </citation>
    <scope>NUCLEOTIDE SEQUENCE</scope>
    <source>
        <strain evidence="3">T05b</strain>
    </source>
</reference>
<dbReference type="PROSITE" id="PS50206">
    <property type="entry name" value="RHODANESE_3"/>
    <property type="match status" value="1"/>
</dbReference>
<dbReference type="PANTHER" id="PTHR43031:SF1">
    <property type="entry name" value="PYRIDINE NUCLEOTIDE-DISULPHIDE OXIDOREDUCTASE"/>
    <property type="match status" value="1"/>
</dbReference>
<dbReference type="InterPro" id="IPR001763">
    <property type="entry name" value="Rhodanese-like_dom"/>
</dbReference>
<proteinExistence type="predicted"/>
<accession>A0ABS2WRN5</accession>
<evidence type="ECO:0000313" key="4">
    <source>
        <dbReference type="Proteomes" id="UP000703590"/>
    </source>
</evidence>
<name>A0ABS2WRN5_9BACT</name>
<comment type="caution">
    <text evidence="3">The sequence shown here is derived from an EMBL/GenBank/DDBJ whole genome shotgun (WGS) entry which is preliminary data.</text>
</comment>
<dbReference type="RefSeq" id="WP_205458849.1">
    <property type="nucleotide sequence ID" value="NZ_JAFHKK010000010.1"/>
</dbReference>
<dbReference type="Gene3D" id="3.40.250.10">
    <property type="entry name" value="Rhodanese-like domain"/>
    <property type="match status" value="1"/>
</dbReference>
<feature type="signal peptide" evidence="1">
    <location>
        <begin position="1"/>
        <end position="18"/>
    </location>
</feature>
<protein>
    <submittedName>
        <fullName evidence="3">Rhodanese-like domain-containing protein</fullName>
    </submittedName>
</protein>
<dbReference type="InterPro" id="IPR050229">
    <property type="entry name" value="GlpE_sulfurtransferase"/>
</dbReference>
<feature type="domain" description="Rhodanese" evidence="2">
    <location>
        <begin position="28"/>
        <end position="126"/>
    </location>
</feature>
<dbReference type="PANTHER" id="PTHR43031">
    <property type="entry name" value="FAD-DEPENDENT OXIDOREDUCTASE"/>
    <property type="match status" value="1"/>
</dbReference>
<feature type="chain" id="PRO_5045638176" evidence="1">
    <location>
        <begin position="19"/>
        <end position="129"/>
    </location>
</feature>
<evidence type="ECO:0000256" key="1">
    <source>
        <dbReference type="SAM" id="SignalP"/>
    </source>
</evidence>
<reference evidence="3" key="1">
    <citation type="submission" date="2021-02" db="EMBL/GenBank/DDBJ databases">
        <title>Sulfurospirillum tamanensis sp. nov.</title>
        <authorList>
            <person name="Frolova A."/>
            <person name="Merkel A."/>
            <person name="Slobodkin A."/>
        </authorList>
    </citation>
    <scope>NUCLEOTIDE SEQUENCE</scope>
    <source>
        <strain evidence="3">T05b</strain>
    </source>
</reference>
<organism evidence="3 4">
    <name type="scientific">Sulfurospirillum tamanense</name>
    <dbReference type="NCBI Taxonomy" id="2813362"/>
    <lineage>
        <taxon>Bacteria</taxon>
        <taxon>Pseudomonadati</taxon>
        <taxon>Campylobacterota</taxon>
        <taxon>Epsilonproteobacteria</taxon>
        <taxon>Campylobacterales</taxon>
        <taxon>Sulfurospirillaceae</taxon>
        <taxon>Sulfurospirillum</taxon>
    </lineage>
</organism>
<sequence length="129" mass="14502">MILRLLFLTLVAIMVGQAKDKMATPELARQPMTIIDIRTESEWLDTGIVQGAITLTFFDNKGRYDAQAFLRELDKHVDKKTPFAIICRTGNRTTAVAEFLGELGYAVINLQGGMVELVRQGYQPVPYRP</sequence>
<evidence type="ECO:0000259" key="2">
    <source>
        <dbReference type="PROSITE" id="PS50206"/>
    </source>
</evidence>
<dbReference type="SUPFAM" id="SSF52821">
    <property type="entry name" value="Rhodanese/Cell cycle control phosphatase"/>
    <property type="match status" value="1"/>
</dbReference>
<keyword evidence="4" id="KW-1185">Reference proteome</keyword>
<dbReference type="SMART" id="SM00450">
    <property type="entry name" value="RHOD"/>
    <property type="match status" value="1"/>
</dbReference>
<keyword evidence="1" id="KW-0732">Signal</keyword>
<gene>
    <name evidence="3" type="ORF">JWV37_05880</name>
</gene>
<dbReference type="Proteomes" id="UP000703590">
    <property type="component" value="Unassembled WGS sequence"/>
</dbReference>